<accession>A0AAD1XCA2</accession>
<dbReference type="AlphaFoldDB" id="A0AAD1XCA2"/>
<keyword evidence="1" id="KW-0694">RNA-binding</keyword>
<evidence type="ECO:0000256" key="2">
    <source>
        <dbReference type="SAM" id="MobiDB-lite"/>
    </source>
</evidence>
<sequence length="428" mass="49678">MSKPLIVEVQDSQTLLWFTATIIDIQDSKLVIKYADPLFNGQEETVEERRVRWSTVQCTQEDFEFEEDSYVEVRHSSSEGEPLGWCLARIVHKRGDFYFVHYENYENVYDEIVMGDQIRPVNDKGTVEIENLKRSSTKVPSAVFSWAQTDDCVEKLENVISRTGIYNASFRPEEKEIVLIGEKKPVDRAEILVSFIIEHQKDLAQIDNDNEKILKNIETKKSKIKSQAVEEVLVPKELLGIIIGKSGANLNFIKQEYNVNIQIIEANSEEAHSYTDTVIPENKALVRIFGSNQSWVKEAKAYICINRNTYPIEKDKIDYIRGYKNSILNDMKEKSGCVKIFVHEPKGGSNEGMIEVIGNEESLENLRLLMETQMEYFETYKRKENENIELRTQENKYNSYGDNFFTNEDHKGNSNNHRRRNKRGKNQN</sequence>
<dbReference type="Proteomes" id="UP001295684">
    <property type="component" value="Unassembled WGS sequence"/>
</dbReference>
<dbReference type="Gene3D" id="3.30.1370.10">
    <property type="entry name" value="K Homology domain, type 1"/>
    <property type="match status" value="2"/>
</dbReference>
<proteinExistence type="predicted"/>
<evidence type="ECO:0000259" key="3">
    <source>
        <dbReference type="SMART" id="SM00322"/>
    </source>
</evidence>
<dbReference type="GO" id="GO:0003730">
    <property type="term" value="F:mRNA 3'-UTR binding"/>
    <property type="evidence" value="ECO:0007669"/>
    <property type="project" value="TreeGrafter"/>
</dbReference>
<evidence type="ECO:0000313" key="4">
    <source>
        <dbReference type="EMBL" id="CAI2365765.1"/>
    </source>
</evidence>
<dbReference type="Pfam" id="PF00013">
    <property type="entry name" value="KH_1"/>
    <property type="match status" value="2"/>
</dbReference>
<dbReference type="SMART" id="SM00322">
    <property type="entry name" value="KH"/>
    <property type="match status" value="1"/>
</dbReference>
<dbReference type="Gene3D" id="2.30.30.140">
    <property type="match status" value="1"/>
</dbReference>
<dbReference type="PROSITE" id="PS50084">
    <property type="entry name" value="KH_TYPE_1"/>
    <property type="match status" value="2"/>
</dbReference>
<comment type="caution">
    <text evidence="4">The sequence shown here is derived from an EMBL/GenBank/DDBJ whole genome shotgun (WGS) entry which is preliminary data.</text>
</comment>
<dbReference type="PANTHER" id="PTHR10603:SF7">
    <property type="entry name" value="FRAGILE X MESSENGER RIBONUCLEOPROTEIN 1 HOMOLOG"/>
    <property type="match status" value="1"/>
</dbReference>
<evidence type="ECO:0000256" key="1">
    <source>
        <dbReference type="PROSITE-ProRule" id="PRU00117"/>
    </source>
</evidence>
<dbReference type="Pfam" id="PF05641">
    <property type="entry name" value="Agenet"/>
    <property type="match status" value="1"/>
</dbReference>
<dbReference type="SUPFAM" id="SSF54791">
    <property type="entry name" value="Eukaryotic type KH-domain (KH-domain type I)"/>
    <property type="match status" value="2"/>
</dbReference>
<dbReference type="InterPro" id="IPR004088">
    <property type="entry name" value="KH_dom_type_1"/>
</dbReference>
<protein>
    <recommendedName>
        <fullName evidence="3">K Homology domain-containing protein</fullName>
    </recommendedName>
</protein>
<dbReference type="GO" id="GO:0051028">
    <property type="term" value="P:mRNA transport"/>
    <property type="evidence" value="ECO:0007669"/>
    <property type="project" value="TreeGrafter"/>
</dbReference>
<keyword evidence="5" id="KW-1185">Reference proteome</keyword>
<dbReference type="EMBL" id="CAMPGE010006860">
    <property type="protein sequence ID" value="CAI2365765.1"/>
    <property type="molecule type" value="Genomic_DNA"/>
</dbReference>
<dbReference type="InterPro" id="IPR016197">
    <property type="entry name" value="Chromo-like_dom_sf"/>
</dbReference>
<dbReference type="GO" id="GO:0010494">
    <property type="term" value="C:cytoplasmic stress granule"/>
    <property type="evidence" value="ECO:0007669"/>
    <property type="project" value="TreeGrafter"/>
</dbReference>
<dbReference type="GO" id="GO:0045727">
    <property type="term" value="P:positive regulation of translation"/>
    <property type="evidence" value="ECO:0007669"/>
    <property type="project" value="TreeGrafter"/>
</dbReference>
<gene>
    <name evidence="4" type="ORF">ECRASSUSDP1_LOCUS7055</name>
</gene>
<organism evidence="4 5">
    <name type="scientific">Euplotes crassus</name>
    <dbReference type="NCBI Taxonomy" id="5936"/>
    <lineage>
        <taxon>Eukaryota</taxon>
        <taxon>Sar</taxon>
        <taxon>Alveolata</taxon>
        <taxon>Ciliophora</taxon>
        <taxon>Intramacronucleata</taxon>
        <taxon>Spirotrichea</taxon>
        <taxon>Hypotrichia</taxon>
        <taxon>Euplotida</taxon>
        <taxon>Euplotidae</taxon>
        <taxon>Moneuplotes</taxon>
    </lineage>
</organism>
<name>A0AAD1XCA2_EUPCR</name>
<dbReference type="InterPro" id="IPR008395">
    <property type="entry name" value="Agenet-like_dom"/>
</dbReference>
<evidence type="ECO:0000313" key="5">
    <source>
        <dbReference type="Proteomes" id="UP001295684"/>
    </source>
</evidence>
<reference evidence="4" key="1">
    <citation type="submission" date="2023-07" db="EMBL/GenBank/DDBJ databases">
        <authorList>
            <consortium name="AG Swart"/>
            <person name="Singh M."/>
            <person name="Singh A."/>
            <person name="Seah K."/>
            <person name="Emmerich C."/>
        </authorList>
    </citation>
    <scope>NUCLEOTIDE SEQUENCE</scope>
    <source>
        <strain evidence="4">DP1</strain>
    </source>
</reference>
<dbReference type="GO" id="GO:0048513">
    <property type="term" value="P:animal organ development"/>
    <property type="evidence" value="ECO:0007669"/>
    <property type="project" value="TreeGrafter"/>
</dbReference>
<dbReference type="InterPro" id="IPR036612">
    <property type="entry name" value="KH_dom_type_1_sf"/>
</dbReference>
<dbReference type="SUPFAM" id="SSF54160">
    <property type="entry name" value="Chromo domain-like"/>
    <property type="match status" value="1"/>
</dbReference>
<feature type="domain" description="K Homology" evidence="3">
    <location>
        <begin position="226"/>
        <end position="308"/>
    </location>
</feature>
<dbReference type="InterPro" id="IPR040148">
    <property type="entry name" value="FMR1"/>
</dbReference>
<dbReference type="GO" id="GO:0045182">
    <property type="term" value="F:translation regulator activity"/>
    <property type="evidence" value="ECO:0007669"/>
    <property type="project" value="TreeGrafter"/>
</dbReference>
<dbReference type="GO" id="GO:0043488">
    <property type="term" value="P:regulation of mRNA stability"/>
    <property type="evidence" value="ECO:0007669"/>
    <property type="project" value="TreeGrafter"/>
</dbReference>
<dbReference type="PANTHER" id="PTHR10603">
    <property type="entry name" value="FRAGILE X MENTAL RETARDATION SYNDROME-RELATED PROTEIN"/>
    <property type="match status" value="1"/>
</dbReference>
<dbReference type="GO" id="GO:0005634">
    <property type="term" value="C:nucleus"/>
    <property type="evidence" value="ECO:0007669"/>
    <property type="project" value="TreeGrafter"/>
</dbReference>
<feature type="region of interest" description="Disordered" evidence="2">
    <location>
        <begin position="399"/>
        <end position="428"/>
    </location>
</feature>
<feature type="compositionally biased region" description="Basic residues" evidence="2">
    <location>
        <begin position="416"/>
        <end position="428"/>
    </location>
</feature>
<dbReference type="InterPro" id="IPR004087">
    <property type="entry name" value="KH_dom"/>
</dbReference>
<dbReference type="CDD" id="cd00105">
    <property type="entry name" value="KH-I"/>
    <property type="match status" value="2"/>
</dbReference>